<proteinExistence type="predicted"/>
<accession>A0A1H1TF35</accession>
<dbReference type="RefSeq" id="WP_100380824.1">
    <property type="nucleotide sequence ID" value="NZ_LT629750.1"/>
</dbReference>
<organism evidence="1 2">
    <name type="scientific">Bradyrhizobium canariense</name>
    <dbReference type="NCBI Taxonomy" id="255045"/>
    <lineage>
        <taxon>Bacteria</taxon>
        <taxon>Pseudomonadati</taxon>
        <taxon>Pseudomonadota</taxon>
        <taxon>Alphaproteobacteria</taxon>
        <taxon>Hyphomicrobiales</taxon>
        <taxon>Nitrobacteraceae</taxon>
        <taxon>Bradyrhizobium</taxon>
    </lineage>
</organism>
<keyword evidence="2" id="KW-1185">Reference proteome</keyword>
<protein>
    <submittedName>
        <fullName evidence="1">Uncharacterized protein</fullName>
    </submittedName>
</protein>
<evidence type="ECO:0000313" key="2">
    <source>
        <dbReference type="Proteomes" id="UP000243904"/>
    </source>
</evidence>
<gene>
    <name evidence="1" type="ORF">SAMN05444158_2515</name>
</gene>
<dbReference type="Proteomes" id="UP000243904">
    <property type="component" value="Chromosome I"/>
</dbReference>
<sequence length="89" mass="9657">MKSIINFVELENRVISATYRNLMIRAKVVLVDKASGEQLADPVITIASPVPNGSLRIRLPDSIKAGVYYLMALNGHGEAAAQSVEFQVS</sequence>
<evidence type="ECO:0000313" key="1">
    <source>
        <dbReference type="EMBL" id="SDS58586.1"/>
    </source>
</evidence>
<dbReference type="AlphaFoldDB" id="A0A1H1TF35"/>
<name>A0A1H1TF35_9BRAD</name>
<reference evidence="2" key="1">
    <citation type="submission" date="2016-10" db="EMBL/GenBank/DDBJ databases">
        <authorList>
            <person name="Varghese N."/>
            <person name="Submissions S."/>
        </authorList>
    </citation>
    <scope>NUCLEOTIDE SEQUENCE [LARGE SCALE GENOMIC DNA]</scope>
    <source>
        <strain evidence="2">GAS369</strain>
    </source>
</reference>
<dbReference type="EMBL" id="LT629750">
    <property type="protein sequence ID" value="SDS58586.1"/>
    <property type="molecule type" value="Genomic_DNA"/>
</dbReference>